<feature type="region of interest" description="Disordered" evidence="1">
    <location>
        <begin position="25"/>
        <end position="49"/>
    </location>
</feature>
<protein>
    <submittedName>
        <fullName evidence="2">Uncharacterized protein</fullName>
    </submittedName>
</protein>
<evidence type="ECO:0000256" key="1">
    <source>
        <dbReference type="SAM" id="MobiDB-lite"/>
    </source>
</evidence>
<gene>
    <name evidence="2" type="ORF">CC86DRAFT_385912</name>
</gene>
<dbReference type="Proteomes" id="UP000799424">
    <property type="component" value="Unassembled WGS sequence"/>
</dbReference>
<organism evidence="2 3">
    <name type="scientific">Ophiobolus disseminans</name>
    <dbReference type="NCBI Taxonomy" id="1469910"/>
    <lineage>
        <taxon>Eukaryota</taxon>
        <taxon>Fungi</taxon>
        <taxon>Dikarya</taxon>
        <taxon>Ascomycota</taxon>
        <taxon>Pezizomycotina</taxon>
        <taxon>Dothideomycetes</taxon>
        <taxon>Pleosporomycetidae</taxon>
        <taxon>Pleosporales</taxon>
        <taxon>Pleosporineae</taxon>
        <taxon>Phaeosphaeriaceae</taxon>
        <taxon>Ophiobolus</taxon>
    </lineage>
</organism>
<evidence type="ECO:0000313" key="2">
    <source>
        <dbReference type="EMBL" id="KAF2822220.1"/>
    </source>
</evidence>
<feature type="compositionally biased region" description="Low complexity" evidence="1">
    <location>
        <begin position="94"/>
        <end position="130"/>
    </location>
</feature>
<sequence>MIRTLENPIRCGGFLGVTPADHSRYAARRGDPRPTACGDRGVGARLPSDGSVVPLEGVYGHVDLILHGDVIIVFSAPLPIAASEARQPSQMRAQTQQPSSSQSQSQSSSSSSSQQGGSTSSRVRSAPSNASSATLTTLVTSFLEETFNPSVANLPTSEALRLDTTEASFVPQHYHQQWQFGYEGSDDTSTASYRLILEHRTST</sequence>
<reference evidence="2" key="1">
    <citation type="journal article" date="2020" name="Stud. Mycol.">
        <title>101 Dothideomycetes genomes: a test case for predicting lifestyles and emergence of pathogens.</title>
        <authorList>
            <person name="Haridas S."/>
            <person name="Albert R."/>
            <person name="Binder M."/>
            <person name="Bloem J."/>
            <person name="Labutti K."/>
            <person name="Salamov A."/>
            <person name="Andreopoulos B."/>
            <person name="Baker S."/>
            <person name="Barry K."/>
            <person name="Bills G."/>
            <person name="Bluhm B."/>
            <person name="Cannon C."/>
            <person name="Castanera R."/>
            <person name="Culley D."/>
            <person name="Daum C."/>
            <person name="Ezra D."/>
            <person name="Gonzalez J."/>
            <person name="Henrissat B."/>
            <person name="Kuo A."/>
            <person name="Liang C."/>
            <person name="Lipzen A."/>
            <person name="Lutzoni F."/>
            <person name="Magnuson J."/>
            <person name="Mondo S."/>
            <person name="Nolan M."/>
            <person name="Ohm R."/>
            <person name="Pangilinan J."/>
            <person name="Park H.-J."/>
            <person name="Ramirez L."/>
            <person name="Alfaro M."/>
            <person name="Sun H."/>
            <person name="Tritt A."/>
            <person name="Yoshinaga Y."/>
            <person name="Zwiers L.-H."/>
            <person name="Turgeon B."/>
            <person name="Goodwin S."/>
            <person name="Spatafora J."/>
            <person name="Crous P."/>
            <person name="Grigoriev I."/>
        </authorList>
    </citation>
    <scope>NUCLEOTIDE SEQUENCE</scope>
    <source>
        <strain evidence="2">CBS 113818</strain>
    </source>
</reference>
<keyword evidence="3" id="KW-1185">Reference proteome</keyword>
<evidence type="ECO:0000313" key="3">
    <source>
        <dbReference type="Proteomes" id="UP000799424"/>
    </source>
</evidence>
<proteinExistence type="predicted"/>
<dbReference type="EMBL" id="MU006235">
    <property type="protein sequence ID" value="KAF2822220.1"/>
    <property type="molecule type" value="Genomic_DNA"/>
</dbReference>
<dbReference type="AlphaFoldDB" id="A0A6A6ZMD0"/>
<feature type="region of interest" description="Disordered" evidence="1">
    <location>
        <begin position="85"/>
        <end position="130"/>
    </location>
</feature>
<name>A0A6A6ZMD0_9PLEO</name>
<accession>A0A6A6ZMD0</accession>